<evidence type="ECO:0000259" key="17">
    <source>
        <dbReference type="PROSITE" id="PS51975"/>
    </source>
</evidence>
<comment type="cofactor">
    <cofactor evidence="14 15">
        <name>Mn(2+)</name>
        <dbReference type="ChEBI" id="CHEBI:29035"/>
    </cofactor>
    <cofactor evidence="14 15">
        <name>Mg(2+)</name>
        <dbReference type="ChEBI" id="CHEBI:18420"/>
    </cofactor>
    <text evidence="14 15">Manganese or magnesium. Binds 1 divalent metal ion per monomer in the absence of substrate. May bind a second metal ion after substrate binding.</text>
</comment>
<dbReference type="PANTHER" id="PTHR10954:SF18">
    <property type="entry name" value="RIBONUCLEASE HII"/>
    <property type="match status" value="1"/>
</dbReference>
<evidence type="ECO:0000313" key="18">
    <source>
        <dbReference type="EMBL" id="MDQ0440126.1"/>
    </source>
</evidence>
<dbReference type="Proteomes" id="UP001241603">
    <property type="component" value="Unassembled WGS sequence"/>
</dbReference>
<evidence type="ECO:0000256" key="12">
    <source>
        <dbReference type="ARBA" id="ARBA00022801"/>
    </source>
</evidence>
<dbReference type="CDD" id="cd07182">
    <property type="entry name" value="RNase_HII_bacteria_HII_like"/>
    <property type="match status" value="1"/>
</dbReference>
<evidence type="ECO:0000256" key="3">
    <source>
        <dbReference type="ARBA" id="ARBA00004065"/>
    </source>
</evidence>
<dbReference type="HAMAP" id="MF_00052_B">
    <property type="entry name" value="RNase_HII_B"/>
    <property type="match status" value="1"/>
</dbReference>
<evidence type="ECO:0000256" key="1">
    <source>
        <dbReference type="ARBA" id="ARBA00000077"/>
    </source>
</evidence>
<evidence type="ECO:0000256" key="10">
    <source>
        <dbReference type="ARBA" id="ARBA00022723"/>
    </source>
</evidence>
<evidence type="ECO:0000256" key="11">
    <source>
        <dbReference type="ARBA" id="ARBA00022759"/>
    </source>
</evidence>
<evidence type="ECO:0000256" key="8">
    <source>
        <dbReference type="ARBA" id="ARBA00022490"/>
    </source>
</evidence>
<name>A0ABU0HF40_9HYPH</name>
<dbReference type="EC" id="3.1.26.4" evidence="6 14"/>
<evidence type="ECO:0000256" key="14">
    <source>
        <dbReference type="HAMAP-Rule" id="MF_00052"/>
    </source>
</evidence>
<dbReference type="InterPro" id="IPR012337">
    <property type="entry name" value="RNaseH-like_sf"/>
</dbReference>
<sequence>MAKRPTESTPALFDLPPAPTDMIERRLRRRGFRAVAGVDEAGRGPLAGPVVAAAVILDQRKIPDGLDDSKKLSMAEREALFETIMSTAIVSVAAGSVARIEQTDIRKATLWAMARAVGCLPHAPDHAIIDGIDVPPGLPCPGEAFVKGDSRSVSIAAASIVAKVTRDRMMMRAARHFPDYGFERHMGYGTAAHLAALGTLGACALHRATFAPVRMAIEKQNAAGRAGGVDLSIEMGLLFAENLTETELAD</sequence>
<evidence type="ECO:0000256" key="2">
    <source>
        <dbReference type="ARBA" id="ARBA00001946"/>
    </source>
</evidence>
<comment type="subcellular location">
    <subcellularLocation>
        <location evidence="4 14">Cytoplasm</location>
    </subcellularLocation>
</comment>
<dbReference type="InterPro" id="IPR022898">
    <property type="entry name" value="RNase_HII"/>
</dbReference>
<evidence type="ECO:0000313" key="19">
    <source>
        <dbReference type="Proteomes" id="UP001241603"/>
    </source>
</evidence>
<comment type="function">
    <text evidence="3 14 16">Endonuclease that specifically degrades the RNA of RNA-DNA hybrids.</text>
</comment>
<dbReference type="NCBIfam" id="NF000595">
    <property type="entry name" value="PRK00015.1-3"/>
    <property type="match status" value="1"/>
</dbReference>
<dbReference type="SUPFAM" id="SSF53098">
    <property type="entry name" value="Ribonuclease H-like"/>
    <property type="match status" value="1"/>
</dbReference>
<reference evidence="18 19" key="1">
    <citation type="submission" date="2023-07" db="EMBL/GenBank/DDBJ databases">
        <title>Genomic Encyclopedia of Type Strains, Phase IV (KMG-IV): sequencing the most valuable type-strain genomes for metagenomic binning, comparative biology and taxonomic classification.</title>
        <authorList>
            <person name="Goeker M."/>
        </authorList>
    </citation>
    <scope>NUCLEOTIDE SEQUENCE [LARGE SCALE GENOMIC DNA]</scope>
    <source>
        <strain evidence="18 19">B6-8</strain>
    </source>
</reference>
<proteinExistence type="inferred from homology"/>
<dbReference type="PANTHER" id="PTHR10954">
    <property type="entry name" value="RIBONUCLEASE H2 SUBUNIT A"/>
    <property type="match status" value="1"/>
</dbReference>
<evidence type="ECO:0000256" key="13">
    <source>
        <dbReference type="ARBA" id="ARBA00023211"/>
    </source>
</evidence>
<dbReference type="InterPro" id="IPR036397">
    <property type="entry name" value="RNaseH_sf"/>
</dbReference>
<evidence type="ECO:0000256" key="15">
    <source>
        <dbReference type="PROSITE-ProRule" id="PRU01319"/>
    </source>
</evidence>
<evidence type="ECO:0000256" key="5">
    <source>
        <dbReference type="ARBA" id="ARBA00007383"/>
    </source>
</evidence>
<dbReference type="InterPro" id="IPR024567">
    <property type="entry name" value="RNase_HII/HIII_dom"/>
</dbReference>
<evidence type="ECO:0000256" key="4">
    <source>
        <dbReference type="ARBA" id="ARBA00004496"/>
    </source>
</evidence>
<gene>
    <name evidence="14" type="primary">rnhB</name>
    <name evidence="18" type="ORF">QO014_004539</name>
</gene>
<protein>
    <recommendedName>
        <fullName evidence="7 14">Ribonuclease HII</fullName>
        <shortName evidence="14">RNase HII</shortName>
        <ecNumber evidence="6 14">3.1.26.4</ecNumber>
    </recommendedName>
</protein>
<feature type="domain" description="RNase H type-2" evidence="17">
    <location>
        <begin position="33"/>
        <end position="222"/>
    </location>
</feature>
<comment type="cofactor">
    <cofactor evidence="2">
        <name>Mg(2+)</name>
        <dbReference type="ChEBI" id="CHEBI:18420"/>
    </cofactor>
</comment>
<feature type="binding site" evidence="14 15">
    <location>
        <position position="40"/>
    </location>
    <ligand>
        <name>a divalent metal cation</name>
        <dbReference type="ChEBI" id="CHEBI:60240"/>
    </ligand>
</feature>
<accession>A0ABU0HF40</accession>
<evidence type="ECO:0000256" key="6">
    <source>
        <dbReference type="ARBA" id="ARBA00012180"/>
    </source>
</evidence>
<keyword evidence="19" id="KW-1185">Reference proteome</keyword>
<dbReference type="RefSeq" id="WP_370877196.1">
    <property type="nucleotide sequence ID" value="NZ_JAPKNG010000007.1"/>
</dbReference>
<feature type="binding site" evidence="14 15">
    <location>
        <position position="39"/>
    </location>
    <ligand>
        <name>a divalent metal cation</name>
        <dbReference type="ChEBI" id="CHEBI:60240"/>
    </ligand>
</feature>
<evidence type="ECO:0000256" key="16">
    <source>
        <dbReference type="RuleBase" id="RU003515"/>
    </source>
</evidence>
<organism evidence="18 19">
    <name type="scientific">Kaistia dalseonensis</name>
    <dbReference type="NCBI Taxonomy" id="410840"/>
    <lineage>
        <taxon>Bacteria</taxon>
        <taxon>Pseudomonadati</taxon>
        <taxon>Pseudomonadota</taxon>
        <taxon>Alphaproteobacteria</taxon>
        <taxon>Hyphomicrobiales</taxon>
        <taxon>Kaistiaceae</taxon>
        <taxon>Kaistia</taxon>
    </lineage>
</organism>
<keyword evidence="9 14" id="KW-0540">Nuclease</keyword>
<dbReference type="GO" id="GO:0004523">
    <property type="term" value="F:RNA-DNA hybrid ribonuclease activity"/>
    <property type="evidence" value="ECO:0007669"/>
    <property type="project" value="UniProtKB-EC"/>
</dbReference>
<feature type="binding site" evidence="14 15">
    <location>
        <position position="130"/>
    </location>
    <ligand>
        <name>a divalent metal cation</name>
        <dbReference type="ChEBI" id="CHEBI:60240"/>
    </ligand>
</feature>
<dbReference type="Gene3D" id="3.30.420.10">
    <property type="entry name" value="Ribonuclease H-like superfamily/Ribonuclease H"/>
    <property type="match status" value="1"/>
</dbReference>
<dbReference type="InterPro" id="IPR001352">
    <property type="entry name" value="RNase_HII/HIII"/>
</dbReference>
<comment type="caution">
    <text evidence="18">The sequence shown here is derived from an EMBL/GenBank/DDBJ whole genome shotgun (WGS) entry which is preliminary data.</text>
</comment>
<keyword evidence="12 14" id="KW-0378">Hydrolase</keyword>
<evidence type="ECO:0000256" key="7">
    <source>
        <dbReference type="ARBA" id="ARBA00019179"/>
    </source>
</evidence>
<keyword evidence="11 14" id="KW-0255">Endonuclease</keyword>
<comment type="similarity">
    <text evidence="5 14 16">Belongs to the RNase HII family.</text>
</comment>
<comment type="catalytic activity">
    <reaction evidence="1 14 15 16">
        <text>Endonucleolytic cleavage to 5'-phosphomonoester.</text>
        <dbReference type="EC" id="3.1.26.4"/>
    </reaction>
</comment>
<keyword evidence="10 14" id="KW-0479">Metal-binding</keyword>
<dbReference type="PROSITE" id="PS51975">
    <property type="entry name" value="RNASE_H_2"/>
    <property type="match status" value="1"/>
</dbReference>
<evidence type="ECO:0000256" key="9">
    <source>
        <dbReference type="ARBA" id="ARBA00022722"/>
    </source>
</evidence>
<keyword evidence="8 14" id="KW-0963">Cytoplasm</keyword>
<dbReference type="EMBL" id="JAUSVO010000007">
    <property type="protein sequence ID" value="MDQ0440126.1"/>
    <property type="molecule type" value="Genomic_DNA"/>
</dbReference>
<keyword evidence="13 14" id="KW-0464">Manganese</keyword>
<dbReference type="Pfam" id="PF01351">
    <property type="entry name" value="RNase_HII"/>
    <property type="match status" value="1"/>
</dbReference>